<evidence type="ECO:0000313" key="3">
    <source>
        <dbReference type="Proteomes" id="UP000048908"/>
    </source>
</evidence>
<dbReference type="EMBL" id="CXPG01000009">
    <property type="protein sequence ID" value="CTQ31635.1"/>
    <property type="molecule type" value="Genomic_DNA"/>
</dbReference>
<sequence length="325" mass="36355">MIKKRAFISYVKEDYSAVHLIKAILEENGISVWLDKEQLIPGTRWKTALEDAIRNGSFFISVHSKNRTVRESTYANEELVVAIDEVRKRPQSKSWLIPVKLDEEDIEDRTIGGGEKYSDLQHCNLASWEDGMRSLLTSLGVSEPKLFVGEPLAEGIPSEVDIIAGSLTYDEMPGAPALFQGMRVSIERGWCARDSGLGKIVAYIETLSPLPLMQRLQKRLGASGFHAISNATHLSMDENVLTHFTYQQPLILRRGEEFPDLATGTMIEVPMDISLDYHLDAYGFVSGDCFKGSFSVRFLSDIPLGPAEKPQRGKFSIQFSTRPLL</sequence>
<dbReference type="Gene3D" id="3.40.50.10140">
    <property type="entry name" value="Toll/interleukin-1 receptor homology (TIR) domain"/>
    <property type="match status" value="1"/>
</dbReference>
<proteinExistence type="predicted"/>
<feature type="domain" description="TIR" evidence="1">
    <location>
        <begin position="2"/>
        <end position="171"/>
    </location>
</feature>
<evidence type="ECO:0000259" key="1">
    <source>
        <dbReference type="PROSITE" id="PS50104"/>
    </source>
</evidence>
<keyword evidence="3" id="KW-1185">Reference proteome</keyword>
<reference evidence="2 3" key="1">
    <citation type="submission" date="2015-07" db="EMBL/GenBank/DDBJ databases">
        <authorList>
            <person name="Noorani M."/>
        </authorList>
    </citation>
    <scope>NUCLEOTIDE SEQUENCE [LARGE SCALE GENOMIC DNA]</scope>
    <source>
        <strain evidence="2 3">CECT 5088</strain>
    </source>
</reference>
<name>A0A0M6XNF1_9RHOB</name>
<dbReference type="InterPro" id="IPR000157">
    <property type="entry name" value="TIR_dom"/>
</dbReference>
<dbReference type="PROSITE" id="PS50104">
    <property type="entry name" value="TIR"/>
    <property type="match status" value="1"/>
</dbReference>
<dbReference type="GO" id="GO:0007165">
    <property type="term" value="P:signal transduction"/>
    <property type="evidence" value="ECO:0007669"/>
    <property type="project" value="InterPro"/>
</dbReference>
<dbReference type="AlphaFoldDB" id="A0A0M6XNF1"/>
<accession>A0A0M6XNF1</accession>
<dbReference type="InterPro" id="IPR035897">
    <property type="entry name" value="Toll_tir_struct_dom_sf"/>
</dbReference>
<dbReference type="Proteomes" id="UP000048908">
    <property type="component" value="Unassembled WGS sequence"/>
</dbReference>
<dbReference type="STRING" id="282197.SAMN04488517_10126"/>
<protein>
    <recommendedName>
        <fullName evidence="1">TIR domain-containing protein</fullName>
    </recommendedName>
</protein>
<organism evidence="2 3">
    <name type="scientific">Jannaschia rubra</name>
    <dbReference type="NCBI Taxonomy" id="282197"/>
    <lineage>
        <taxon>Bacteria</taxon>
        <taxon>Pseudomonadati</taxon>
        <taxon>Pseudomonadota</taxon>
        <taxon>Alphaproteobacteria</taxon>
        <taxon>Rhodobacterales</taxon>
        <taxon>Roseobacteraceae</taxon>
        <taxon>Jannaschia</taxon>
    </lineage>
</organism>
<dbReference type="Pfam" id="PF13676">
    <property type="entry name" value="TIR_2"/>
    <property type="match status" value="1"/>
</dbReference>
<evidence type="ECO:0000313" key="2">
    <source>
        <dbReference type="EMBL" id="CTQ31635.1"/>
    </source>
</evidence>
<dbReference type="SUPFAM" id="SSF52200">
    <property type="entry name" value="Toll/Interleukin receptor TIR domain"/>
    <property type="match status" value="1"/>
</dbReference>
<gene>
    <name evidence="2" type="ORF">JAN5088_00393</name>
</gene>